<dbReference type="PANTHER" id="PTHR34216">
    <property type="match status" value="1"/>
</dbReference>
<comment type="caution">
    <text evidence="5">The sequence shown here is derived from an EMBL/GenBank/DDBJ whole genome shotgun (WGS) entry which is preliminary data.</text>
</comment>
<accession>A0A951QHI5</accession>
<keyword evidence="3" id="KW-0472">Membrane</keyword>
<dbReference type="GO" id="GO:0005576">
    <property type="term" value="C:extracellular region"/>
    <property type="evidence" value="ECO:0007669"/>
    <property type="project" value="UniProtKB-SubCell"/>
</dbReference>
<dbReference type="PANTHER" id="PTHR34216:SF3">
    <property type="entry name" value="POLY-BETA-1,6-N-ACETYL-D-GLUCOSAMINE N-DEACETYLASE"/>
    <property type="match status" value="1"/>
</dbReference>
<dbReference type="InterPro" id="IPR018711">
    <property type="entry name" value="NAGPA"/>
</dbReference>
<feature type="transmembrane region" description="Helical" evidence="3">
    <location>
        <begin position="12"/>
        <end position="33"/>
    </location>
</feature>
<protein>
    <submittedName>
        <fullName evidence="5">Polysaccharide deacetylase family protein</fullName>
    </submittedName>
</protein>
<dbReference type="EMBL" id="JAHHGZ010000001">
    <property type="protein sequence ID" value="MBW4665976.1"/>
    <property type="molecule type" value="Genomic_DNA"/>
</dbReference>
<dbReference type="InterPro" id="IPR011330">
    <property type="entry name" value="Glyco_hydro/deAcase_b/a-brl"/>
</dbReference>
<keyword evidence="2" id="KW-0732">Signal</keyword>
<keyword evidence="3" id="KW-0812">Transmembrane</keyword>
<evidence type="ECO:0000313" key="5">
    <source>
        <dbReference type="EMBL" id="MBW4665976.1"/>
    </source>
</evidence>
<evidence type="ECO:0000259" key="4">
    <source>
        <dbReference type="PROSITE" id="PS51677"/>
    </source>
</evidence>
<reference evidence="5" key="1">
    <citation type="submission" date="2021-05" db="EMBL/GenBank/DDBJ databases">
        <authorList>
            <person name="Pietrasiak N."/>
            <person name="Ward R."/>
            <person name="Stajich J.E."/>
            <person name="Kurbessoian T."/>
        </authorList>
    </citation>
    <scope>NUCLEOTIDE SEQUENCE</scope>
    <source>
        <strain evidence="5">GSE-NOS-MK-12-04C</strain>
    </source>
</reference>
<dbReference type="AlphaFoldDB" id="A0A951QHI5"/>
<dbReference type="Gene3D" id="3.20.20.370">
    <property type="entry name" value="Glycoside hydrolase/deacetylase"/>
    <property type="match status" value="1"/>
</dbReference>
<dbReference type="CDD" id="cd10918">
    <property type="entry name" value="CE4_NodB_like_5s_6s"/>
    <property type="match status" value="1"/>
</dbReference>
<dbReference type="InterPro" id="IPR051398">
    <property type="entry name" value="Polysacch_Deacetylase"/>
</dbReference>
<keyword evidence="3" id="KW-1133">Transmembrane helix</keyword>
<dbReference type="Proteomes" id="UP000729701">
    <property type="component" value="Unassembled WGS sequence"/>
</dbReference>
<comment type="subcellular location">
    <subcellularLocation>
        <location evidence="1">Secreted</location>
    </subcellularLocation>
</comment>
<sequence length="577" mass="63478">MPPKIDIRYKSFILALGISLVNILVVSGVYLWISSNFSNVTTLNLKPQESAPLTPEQMCQKYPGIGRELEPSKTEPTSEENVLFKTPLGPELLSLPAKPLPLIHSLAKSAKVPVMMYHDILPKKQVFFDVTVKELEEHFELIKSEQMTPISLNQLIAHLRTGSPLPSKPILLTFDDGYGGHYEYVYPLMKKYGYPAVFSIYTSNIGINTGRSHVSWEQLKTMVADPLVTISGHSQTHPPDLTKLSDEQLSKELVESKKLLEENLGKPIHYFTYPAGKSDARVREQVAKAGYLAALSMNDKDEMFAGESEDLLIIGRFGQSRLKEVIPSSWGGSLLPECGLDFTSSIRKEKKIVDNIPIILISGGKPSTIHADSRYQVQDIIKSTEAVAAVDGAFFSLKNLKSNVMIGPILTEQGKKFTPGYRGENPKLANRPLVLIGDKVVKFIPFDPDKHNTLEGIQTELNSVNDAFVAAAWLVKDGQPQETKTFGKLYGFDAMRFRAFWGINQAGQPTIGVSTGNIDAVSLGKILAKAGLQEAVMLDSGASTSLVYEGKSLVRYVPRAVPHVVALFPPIVSTAKK</sequence>
<dbReference type="GO" id="GO:0005975">
    <property type="term" value="P:carbohydrate metabolic process"/>
    <property type="evidence" value="ECO:0007669"/>
    <property type="project" value="InterPro"/>
</dbReference>
<evidence type="ECO:0000313" key="6">
    <source>
        <dbReference type="Proteomes" id="UP000729701"/>
    </source>
</evidence>
<dbReference type="Pfam" id="PF01522">
    <property type="entry name" value="Polysacc_deac_1"/>
    <property type="match status" value="1"/>
</dbReference>
<name>A0A951QHI5_9CYAN</name>
<dbReference type="PROSITE" id="PS51677">
    <property type="entry name" value="NODB"/>
    <property type="match status" value="1"/>
</dbReference>
<evidence type="ECO:0000256" key="2">
    <source>
        <dbReference type="ARBA" id="ARBA00022729"/>
    </source>
</evidence>
<organism evidence="5 6">
    <name type="scientific">Cyanomargarita calcarea GSE-NOS-MK-12-04C</name>
    <dbReference type="NCBI Taxonomy" id="2839659"/>
    <lineage>
        <taxon>Bacteria</taxon>
        <taxon>Bacillati</taxon>
        <taxon>Cyanobacteriota</taxon>
        <taxon>Cyanophyceae</taxon>
        <taxon>Nostocales</taxon>
        <taxon>Cyanomargaritaceae</taxon>
        <taxon>Cyanomargarita</taxon>
    </lineage>
</organism>
<dbReference type="Pfam" id="PF09992">
    <property type="entry name" value="NAGPA"/>
    <property type="match status" value="1"/>
</dbReference>
<evidence type="ECO:0000256" key="1">
    <source>
        <dbReference type="ARBA" id="ARBA00004613"/>
    </source>
</evidence>
<feature type="domain" description="NodB homology" evidence="4">
    <location>
        <begin position="168"/>
        <end position="294"/>
    </location>
</feature>
<dbReference type="InterPro" id="IPR002509">
    <property type="entry name" value="NODB_dom"/>
</dbReference>
<proteinExistence type="predicted"/>
<evidence type="ECO:0000256" key="3">
    <source>
        <dbReference type="SAM" id="Phobius"/>
    </source>
</evidence>
<gene>
    <name evidence="5" type="ORF">KME60_00680</name>
</gene>
<reference evidence="5" key="2">
    <citation type="journal article" date="2022" name="Microbiol. Resour. Announc.">
        <title>Metagenome Sequencing to Explore Phylogenomics of Terrestrial Cyanobacteria.</title>
        <authorList>
            <person name="Ward R.D."/>
            <person name="Stajich J.E."/>
            <person name="Johansen J.R."/>
            <person name="Huntemann M."/>
            <person name="Clum A."/>
            <person name="Foster B."/>
            <person name="Foster B."/>
            <person name="Roux S."/>
            <person name="Palaniappan K."/>
            <person name="Varghese N."/>
            <person name="Mukherjee S."/>
            <person name="Reddy T.B.K."/>
            <person name="Daum C."/>
            <person name="Copeland A."/>
            <person name="Chen I.A."/>
            <person name="Ivanova N.N."/>
            <person name="Kyrpides N.C."/>
            <person name="Shapiro N."/>
            <person name="Eloe-Fadrosh E.A."/>
            <person name="Pietrasiak N."/>
        </authorList>
    </citation>
    <scope>NUCLEOTIDE SEQUENCE</scope>
    <source>
        <strain evidence="5">GSE-NOS-MK-12-04C</strain>
    </source>
</reference>
<dbReference type="GO" id="GO:0016810">
    <property type="term" value="F:hydrolase activity, acting on carbon-nitrogen (but not peptide) bonds"/>
    <property type="evidence" value="ECO:0007669"/>
    <property type="project" value="InterPro"/>
</dbReference>
<dbReference type="SUPFAM" id="SSF88713">
    <property type="entry name" value="Glycoside hydrolase/deacetylase"/>
    <property type="match status" value="1"/>
</dbReference>